<sequence>MPGLFHSDPTCSVDATCFPEMKENMRAVVQLSHPAKRNFCSGTVIQGPDSRVFILSARHCVALPSATGLNPWSSYVAIFNYDVPCGSDEIDPAQFTQSLQAQGLAVVFEDAASDFAVLELLQDIPPEWNVQMAGWDARDLDANFTFVSVSHPWGDVAKFAQGWVFDQALYERMLPGEGAQSEQLGCSQRNCGVYIGSLEYGILQVGSSGSGWIHEELNRVVATTSYGRDACSDFPRGAGRLNRAWVDGMYKLWPGAEPDEPMFADYEPYTAPIPTVTIGNIVPEVTPATGPAVVSVSLQQAPPRNTTIALQVVQQSKLVALSTDSLHFTASNWSQPQLIKIRATAEGRLIASPVTFAVNLTWPVVSASGEWTNRTKTMRGTLYPLIRGTSFLNPLPIASLPHVGGYDVKTYTPSTELEAANNRPFPPAVFLSYSKPSAEALVLTSCPLSPSLREQGVGVRVYNEEFVFYSKYLIPQIQLSNGSDFGPGCKITIVGTPANSTHYIVEYVDEESYPWPEPLKLSGDMFLRVANALQAALAENQTSTINQLPFTSSESYSIVPYTYTFQAPLTTSIDVSACTNATQVDTAVSVWDALTLEPLATSDGDCGEILGLPVTAQGVYYVVVASQRFVPVLRSDSLDFPLTVSISPGAPGAGAALRNLTVTLP</sequence>
<dbReference type="InterPro" id="IPR043504">
    <property type="entry name" value="Peptidase_S1_PA_chymotrypsin"/>
</dbReference>
<dbReference type="Proteomes" id="UP001255856">
    <property type="component" value="Unassembled WGS sequence"/>
</dbReference>
<name>A0AAD9IKH6_PROWI</name>
<dbReference type="EMBL" id="JASFZW010000004">
    <property type="protein sequence ID" value="KAK2078864.1"/>
    <property type="molecule type" value="Genomic_DNA"/>
</dbReference>
<gene>
    <name evidence="1" type="ORF">QBZ16_003704</name>
</gene>
<reference evidence="1" key="1">
    <citation type="submission" date="2021-01" db="EMBL/GenBank/DDBJ databases">
        <authorList>
            <person name="Eckstrom K.M.E."/>
        </authorList>
    </citation>
    <scope>NUCLEOTIDE SEQUENCE</scope>
    <source>
        <strain evidence="1">UVCC 0001</strain>
    </source>
</reference>
<dbReference type="InterPro" id="IPR009003">
    <property type="entry name" value="Peptidase_S1_PA"/>
</dbReference>
<organism evidence="1 2">
    <name type="scientific">Prototheca wickerhamii</name>
    <dbReference type="NCBI Taxonomy" id="3111"/>
    <lineage>
        <taxon>Eukaryota</taxon>
        <taxon>Viridiplantae</taxon>
        <taxon>Chlorophyta</taxon>
        <taxon>core chlorophytes</taxon>
        <taxon>Trebouxiophyceae</taxon>
        <taxon>Chlorellales</taxon>
        <taxon>Chlorellaceae</taxon>
        <taxon>Prototheca</taxon>
    </lineage>
</organism>
<dbReference type="Gene3D" id="2.40.10.10">
    <property type="entry name" value="Trypsin-like serine proteases"/>
    <property type="match status" value="2"/>
</dbReference>
<accession>A0AAD9IKH6</accession>
<dbReference type="AlphaFoldDB" id="A0AAD9IKH6"/>
<keyword evidence="2" id="KW-1185">Reference proteome</keyword>
<protein>
    <submittedName>
        <fullName evidence="1">Uncharacterized protein</fullName>
    </submittedName>
</protein>
<evidence type="ECO:0000313" key="1">
    <source>
        <dbReference type="EMBL" id="KAK2078864.1"/>
    </source>
</evidence>
<comment type="caution">
    <text evidence="1">The sequence shown here is derived from an EMBL/GenBank/DDBJ whole genome shotgun (WGS) entry which is preliminary data.</text>
</comment>
<dbReference type="SUPFAM" id="SSF50494">
    <property type="entry name" value="Trypsin-like serine proteases"/>
    <property type="match status" value="1"/>
</dbReference>
<evidence type="ECO:0000313" key="2">
    <source>
        <dbReference type="Proteomes" id="UP001255856"/>
    </source>
</evidence>
<proteinExistence type="predicted"/>